<evidence type="ECO:0000256" key="1">
    <source>
        <dbReference type="ARBA" id="ARBA00004123"/>
    </source>
</evidence>
<sequence>MSSTILLPGDPVPKTLKTSSSAPVKLNQGLRLLSPRTPTSSQPQPQQQQKQQQQPTISPTQAGLLTTDSKRNTLSILTFPQRRYIPAPNDLVIAQIHHSGADCFYSSISPHTPHTVLAHLAFEGATRKTRPMLKATELVYARVLSVGVGPGGEVELTCVNPATGKAEPGGLGPLVGGMVFDVSVGFAARLMMSSNGAAAGVVVLEELGQKLEAHGGFEVAVGRNGKVWVDCSGSGDAAVKATVAIGRCLKEADERLLGAVEQKKLVSRILREMGLTS</sequence>
<keyword evidence="7" id="KW-1185">Reference proteome</keyword>
<dbReference type="GO" id="GO:0071034">
    <property type="term" value="P:CUT catabolic process"/>
    <property type="evidence" value="ECO:0007669"/>
    <property type="project" value="TreeGrafter"/>
</dbReference>
<dbReference type="GO" id="GO:0003723">
    <property type="term" value="F:RNA binding"/>
    <property type="evidence" value="ECO:0007669"/>
    <property type="project" value="UniProtKB-KW"/>
</dbReference>
<dbReference type="GO" id="GO:0034475">
    <property type="term" value="P:U4 snRNA 3'-end processing"/>
    <property type="evidence" value="ECO:0007669"/>
    <property type="project" value="TreeGrafter"/>
</dbReference>
<dbReference type="FunFam" id="3.30.1370.10:FF:000091">
    <property type="entry name" value="Putative exosome complex exonuclease Rrp40"/>
    <property type="match status" value="1"/>
</dbReference>
<dbReference type="AlphaFoldDB" id="A0A2B7XW92"/>
<dbReference type="STRING" id="1447883.A0A2B7XW92"/>
<accession>A0A2B7XW92</accession>
<dbReference type="InterPro" id="IPR036612">
    <property type="entry name" value="KH_dom_type_1_sf"/>
</dbReference>
<feature type="region of interest" description="Disordered" evidence="4">
    <location>
        <begin position="1"/>
        <end position="65"/>
    </location>
</feature>
<evidence type="ECO:0000256" key="4">
    <source>
        <dbReference type="SAM" id="MobiDB-lite"/>
    </source>
</evidence>
<dbReference type="Gene3D" id="3.30.1370.10">
    <property type="entry name" value="K Homology domain, type 1"/>
    <property type="match status" value="1"/>
</dbReference>
<organism evidence="6 7">
    <name type="scientific">Polytolypa hystricis (strain UAMH7299)</name>
    <dbReference type="NCBI Taxonomy" id="1447883"/>
    <lineage>
        <taxon>Eukaryota</taxon>
        <taxon>Fungi</taxon>
        <taxon>Dikarya</taxon>
        <taxon>Ascomycota</taxon>
        <taxon>Pezizomycotina</taxon>
        <taxon>Eurotiomycetes</taxon>
        <taxon>Eurotiomycetidae</taxon>
        <taxon>Onygenales</taxon>
        <taxon>Onygenales incertae sedis</taxon>
        <taxon>Polytolypa</taxon>
    </lineage>
</organism>
<feature type="domain" description="K Homology" evidence="5">
    <location>
        <begin position="177"/>
        <end position="232"/>
    </location>
</feature>
<comment type="subcellular location">
    <subcellularLocation>
        <location evidence="1">Nucleus</location>
    </subcellularLocation>
</comment>
<name>A0A2B7XW92_POLH7</name>
<dbReference type="Pfam" id="PF15985">
    <property type="entry name" value="KH_6"/>
    <property type="match status" value="1"/>
</dbReference>
<dbReference type="GO" id="GO:0071035">
    <property type="term" value="P:nuclear polyadenylation-dependent rRNA catabolic process"/>
    <property type="evidence" value="ECO:0007669"/>
    <property type="project" value="TreeGrafter"/>
</dbReference>
<proteinExistence type="predicted"/>
<dbReference type="GO" id="GO:0000176">
    <property type="term" value="C:nuclear exosome (RNase complex)"/>
    <property type="evidence" value="ECO:0007669"/>
    <property type="project" value="TreeGrafter"/>
</dbReference>
<feature type="compositionally biased region" description="Low complexity" evidence="4">
    <location>
        <begin position="34"/>
        <end position="61"/>
    </location>
</feature>
<dbReference type="SUPFAM" id="SSF54791">
    <property type="entry name" value="Eukaryotic type KH-domain (KH-domain type I)"/>
    <property type="match status" value="1"/>
</dbReference>
<dbReference type="EMBL" id="PDNA01000104">
    <property type="protein sequence ID" value="PGH13466.1"/>
    <property type="molecule type" value="Genomic_DNA"/>
</dbReference>
<dbReference type="GO" id="GO:0000467">
    <property type="term" value="P:exonucleolytic trimming to generate mature 3'-end of 5.8S rRNA from tricistronic rRNA transcript (SSU-rRNA, 5.8S rRNA, LSU-rRNA)"/>
    <property type="evidence" value="ECO:0007669"/>
    <property type="project" value="TreeGrafter"/>
</dbReference>
<dbReference type="OrthoDB" id="340500at2759"/>
<evidence type="ECO:0000313" key="6">
    <source>
        <dbReference type="EMBL" id="PGH13466.1"/>
    </source>
</evidence>
<dbReference type="Gene3D" id="2.40.50.140">
    <property type="entry name" value="Nucleic acid-binding proteins"/>
    <property type="match status" value="1"/>
</dbReference>
<keyword evidence="3" id="KW-0694">RNA-binding</keyword>
<dbReference type="InterPro" id="IPR012340">
    <property type="entry name" value="NA-bd_OB-fold"/>
</dbReference>
<protein>
    <recommendedName>
        <fullName evidence="5">K Homology domain-containing protein</fullName>
    </recommendedName>
</protein>
<gene>
    <name evidence="6" type="ORF">AJ80_06335</name>
</gene>
<dbReference type="SUPFAM" id="SSF50249">
    <property type="entry name" value="Nucleic acid-binding proteins"/>
    <property type="match status" value="1"/>
</dbReference>
<evidence type="ECO:0000256" key="2">
    <source>
        <dbReference type="ARBA" id="ARBA00022835"/>
    </source>
</evidence>
<dbReference type="Pfam" id="PF21262">
    <property type="entry name" value="RRP40_S1"/>
    <property type="match status" value="1"/>
</dbReference>
<dbReference type="GO" id="GO:0071038">
    <property type="term" value="P:TRAMP-dependent tRNA surveillance pathway"/>
    <property type="evidence" value="ECO:0007669"/>
    <property type="project" value="TreeGrafter"/>
</dbReference>
<dbReference type="Proteomes" id="UP000224634">
    <property type="component" value="Unassembled WGS sequence"/>
</dbReference>
<reference evidence="6 7" key="1">
    <citation type="submission" date="2017-10" db="EMBL/GenBank/DDBJ databases">
        <title>Comparative genomics in systemic dimorphic fungi from Ajellomycetaceae.</title>
        <authorList>
            <person name="Munoz J.F."/>
            <person name="Mcewen J.G."/>
            <person name="Clay O.K."/>
            <person name="Cuomo C.A."/>
        </authorList>
    </citation>
    <scope>NUCLEOTIDE SEQUENCE [LARGE SCALE GENOMIC DNA]</scope>
    <source>
        <strain evidence="6 7">UAMH7299</strain>
    </source>
</reference>
<dbReference type="PANTHER" id="PTHR21321:SF1">
    <property type="entry name" value="EXOSOME COMPLEX COMPONENT RRP40"/>
    <property type="match status" value="1"/>
</dbReference>
<dbReference type="InterPro" id="IPR004088">
    <property type="entry name" value="KH_dom_type_1"/>
</dbReference>
<dbReference type="GO" id="GO:0000177">
    <property type="term" value="C:cytoplasmic exosome (RNase complex)"/>
    <property type="evidence" value="ECO:0007669"/>
    <property type="project" value="TreeGrafter"/>
</dbReference>
<evidence type="ECO:0000313" key="7">
    <source>
        <dbReference type="Proteomes" id="UP000224634"/>
    </source>
</evidence>
<evidence type="ECO:0000256" key="3">
    <source>
        <dbReference type="ARBA" id="ARBA00022884"/>
    </source>
</evidence>
<dbReference type="InterPro" id="IPR026699">
    <property type="entry name" value="Exosome_RNA_bind1/RRP40/RRP4"/>
</dbReference>
<evidence type="ECO:0000259" key="5">
    <source>
        <dbReference type="Pfam" id="PF15985"/>
    </source>
</evidence>
<dbReference type="GO" id="GO:0071051">
    <property type="term" value="P:poly(A)-dependent snoRNA 3'-end processing"/>
    <property type="evidence" value="ECO:0007669"/>
    <property type="project" value="TreeGrafter"/>
</dbReference>
<comment type="caution">
    <text evidence="6">The sequence shown here is derived from an EMBL/GenBank/DDBJ whole genome shotgun (WGS) entry which is preliminary data.</text>
</comment>
<dbReference type="PANTHER" id="PTHR21321">
    <property type="entry name" value="PNAS-3 RELATED"/>
    <property type="match status" value="1"/>
</dbReference>
<keyword evidence="2" id="KW-0271">Exosome</keyword>